<dbReference type="Proteomes" id="UP000054995">
    <property type="component" value="Unassembled WGS sequence"/>
</dbReference>
<proteinExistence type="predicted"/>
<sequence length="84" mass="9481">MVPIFPPELVDIAYANLSEAKSIAAVISRLLFGIPAKNFHHKCTSGISIIELNRTEYCNTNTEQVIMFFLVTFYKIGVISDDHY</sequence>
<protein>
    <submittedName>
        <fullName evidence="1">Uncharacterized protein</fullName>
    </submittedName>
</protein>
<dbReference type="EMBL" id="JYDT01000038">
    <property type="protein sequence ID" value="KRY88816.1"/>
    <property type="molecule type" value="Genomic_DNA"/>
</dbReference>
<reference evidence="1 2" key="1">
    <citation type="submission" date="2015-01" db="EMBL/GenBank/DDBJ databases">
        <title>Evolution of Trichinella species and genotypes.</title>
        <authorList>
            <person name="Korhonen P.K."/>
            <person name="Edoardo P."/>
            <person name="Giuseppe L.R."/>
            <person name="Gasser R.B."/>
        </authorList>
    </citation>
    <scope>NUCLEOTIDE SEQUENCE [LARGE SCALE GENOMIC DNA]</scope>
    <source>
        <strain evidence="1">ISS470</strain>
    </source>
</reference>
<name>A0A0V1FS61_TRIPS</name>
<evidence type="ECO:0000313" key="1">
    <source>
        <dbReference type="EMBL" id="KRY88816.1"/>
    </source>
</evidence>
<dbReference type="AlphaFoldDB" id="A0A0V1FS61"/>
<comment type="caution">
    <text evidence="1">The sequence shown here is derived from an EMBL/GenBank/DDBJ whole genome shotgun (WGS) entry which is preliminary data.</text>
</comment>
<organism evidence="1 2">
    <name type="scientific">Trichinella pseudospiralis</name>
    <name type="common">Parasitic roundworm</name>
    <dbReference type="NCBI Taxonomy" id="6337"/>
    <lineage>
        <taxon>Eukaryota</taxon>
        <taxon>Metazoa</taxon>
        <taxon>Ecdysozoa</taxon>
        <taxon>Nematoda</taxon>
        <taxon>Enoplea</taxon>
        <taxon>Dorylaimia</taxon>
        <taxon>Trichinellida</taxon>
        <taxon>Trichinellidae</taxon>
        <taxon>Trichinella</taxon>
    </lineage>
</organism>
<evidence type="ECO:0000313" key="2">
    <source>
        <dbReference type="Proteomes" id="UP000054995"/>
    </source>
</evidence>
<accession>A0A0V1FS61</accession>
<keyword evidence="2" id="KW-1185">Reference proteome</keyword>
<gene>
    <name evidence="1" type="ORF">T4D_7622</name>
</gene>